<accession>A0A9P6X7F7</accession>
<dbReference type="PROSITE" id="PS50003">
    <property type="entry name" value="PH_DOMAIN"/>
    <property type="match status" value="1"/>
</dbReference>
<dbReference type="PRINTS" id="PR00452">
    <property type="entry name" value="SH3DOMAIN"/>
</dbReference>
<dbReference type="SMART" id="SM00456">
    <property type="entry name" value="WW"/>
    <property type="match status" value="1"/>
</dbReference>
<dbReference type="EMBL" id="JAANQT010001009">
    <property type="protein sequence ID" value="KAG1307088.1"/>
    <property type="molecule type" value="Genomic_DNA"/>
</dbReference>
<dbReference type="InterPro" id="IPR001452">
    <property type="entry name" value="SH3_domain"/>
</dbReference>
<evidence type="ECO:0000313" key="9">
    <source>
        <dbReference type="Proteomes" id="UP000716291"/>
    </source>
</evidence>
<evidence type="ECO:0000256" key="2">
    <source>
        <dbReference type="ARBA" id="ARBA00022468"/>
    </source>
</evidence>
<keyword evidence="2" id="KW-0343">GTPase activation</keyword>
<dbReference type="Pfam" id="PF00620">
    <property type="entry name" value="RhoGAP"/>
    <property type="match status" value="1"/>
</dbReference>
<dbReference type="SMART" id="SM00324">
    <property type="entry name" value="RhoGAP"/>
    <property type="match status" value="1"/>
</dbReference>
<evidence type="ECO:0008006" key="10">
    <source>
        <dbReference type="Google" id="ProtNLM"/>
    </source>
</evidence>
<dbReference type="InterPro" id="IPR050729">
    <property type="entry name" value="Rho-GAP"/>
</dbReference>
<dbReference type="PANTHER" id="PTHR23176:SF129">
    <property type="entry name" value="RHO GTPASE ACTIVATING PROTEIN AT 16F, ISOFORM E-RELATED"/>
    <property type="match status" value="1"/>
</dbReference>
<protein>
    <recommendedName>
        <fullName evidence="10">RhoGAP-domain-containing protein</fullName>
    </recommendedName>
</protein>
<dbReference type="InterPro" id="IPR011993">
    <property type="entry name" value="PH-like_dom_sf"/>
</dbReference>
<dbReference type="InterPro" id="IPR001202">
    <property type="entry name" value="WW_dom"/>
</dbReference>
<keyword evidence="1 3" id="KW-0728">SH3 domain</keyword>
<dbReference type="PROSITE" id="PS01159">
    <property type="entry name" value="WW_DOMAIN_1"/>
    <property type="match status" value="1"/>
</dbReference>
<dbReference type="InterPro" id="IPR036020">
    <property type="entry name" value="WW_dom_sf"/>
</dbReference>
<dbReference type="SMART" id="SM00233">
    <property type="entry name" value="PH"/>
    <property type="match status" value="1"/>
</dbReference>
<sequence length="507" mass="58711">MAQYLIAVWDYAAEGEFELSFKQGDRIKLLEKHNDDWWEGELNEQIGFFPANRIRLEVTSEEQPNEGILSNEISDSPLPDGWESAYDEEGTIYYFNESTGESRWDPPDDTAAETVMLLKPEELKKLELNKLQSEWIRHKGNIQMKMVSEKKEEGGKLSSWKVYYSVLSNGFLLLYKDTKNKRASRLPVGSFDLDSCHIDPAGKQDTKRKHVFIISTPHKVKIYIQAENENDFSLWLDAIMRELIARKEGQKNQDTEIMRLLKSLTIDENHMKVNRKINKDEEKKPSFWFTKTNSKKSDSKIPTTITTTTTTADENSVFGGYLRMEENGDIPYLVSACIKEVEARGLKSVGIYRLSGPASSIQKYKTAFNEGEHVTFKDEHDINAVTGLLKLYFRELRDPLMTFDYYDYFMEAARITDYEERMFQIKSIIHNLPKANYIVLEYLMRHLSLVASYSDINKMEASNLALIFSIGLLRPAQDDLSSIMLSDLQNKTIETIILQVDWFFEQE</sequence>
<proteinExistence type="predicted"/>
<dbReference type="SUPFAM" id="SSF51045">
    <property type="entry name" value="WW domain"/>
    <property type="match status" value="1"/>
</dbReference>
<dbReference type="Pfam" id="PF00169">
    <property type="entry name" value="PH"/>
    <property type="match status" value="1"/>
</dbReference>
<dbReference type="Gene3D" id="1.10.555.10">
    <property type="entry name" value="Rho GTPase activation protein"/>
    <property type="match status" value="1"/>
</dbReference>
<dbReference type="CDD" id="cd00174">
    <property type="entry name" value="SH3"/>
    <property type="match status" value="1"/>
</dbReference>
<dbReference type="InterPro" id="IPR001849">
    <property type="entry name" value="PH_domain"/>
</dbReference>
<keyword evidence="9" id="KW-1185">Reference proteome</keyword>
<feature type="domain" description="PH" evidence="5">
    <location>
        <begin position="135"/>
        <end position="244"/>
    </location>
</feature>
<dbReference type="InterPro" id="IPR000198">
    <property type="entry name" value="RhoGAP_dom"/>
</dbReference>
<evidence type="ECO:0000256" key="1">
    <source>
        <dbReference type="ARBA" id="ARBA00022443"/>
    </source>
</evidence>
<evidence type="ECO:0000259" key="4">
    <source>
        <dbReference type="PROSITE" id="PS50002"/>
    </source>
</evidence>
<dbReference type="Gene3D" id="2.20.70.10">
    <property type="match status" value="1"/>
</dbReference>
<dbReference type="GO" id="GO:0005096">
    <property type="term" value="F:GTPase activator activity"/>
    <property type="evidence" value="ECO:0007669"/>
    <property type="project" value="UniProtKB-KW"/>
</dbReference>
<evidence type="ECO:0000259" key="7">
    <source>
        <dbReference type="PROSITE" id="PS50238"/>
    </source>
</evidence>
<feature type="domain" description="Rho-GAP" evidence="7">
    <location>
        <begin position="322"/>
        <end position="504"/>
    </location>
</feature>
<dbReference type="Pfam" id="PF00397">
    <property type="entry name" value="WW"/>
    <property type="match status" value="1"/>
</dbReference>
<dbReference type="AlphaFoldDB" id="A0A9P6X7F7"/>
<dbReference type="InterPro" id="IPR008936">
    <property type="entry name" value="Rho_GTPase_activation_prot"/>
</dbReference>
<dbReference type="PROSITE" id="PS50002">
    <property type="entry name" value="SH3"/>
    <property type="match status" value="1"/>
</dbReference>
<feature type="domain" description="WW" evidence="6">
    <location>
        <begin position="76"/>
        <end position="109"/>
    </location>
</feature>
<dbReference type="PROSITE" id="PS50238">
    <property type="entry name" value="RHOGAP"/>
    <property type="match status" value="1"/>
</dbReference>
<dbReference type="CDD" id="cd00159">
    <property type="entry name" value="RhoGAP"/>
    <property type="match status" value="1"/>
</dbReference>
<comment type="caution">
    <text evidence="8">The sequence shown here is derived from an EMBL/GenBank/DDBJ whole genome shotgun (WGS) entry which is preliminary data.</text>
</comment>
<dbReference type="Gene3D" id="2.30.29.30">
    <property type="entry name" value="Pleckstrin-homology domain (PH domain)/Phosphotyrosine-binding domain (PTB)"/>
    <property type="match status" value="1"/>
</dbReference>
<evidence type="ECO:0000259" key="6">
    <source>
        <dbReference type="PROSITE" id="PS50020"/>
    </source>
</evidence>
<dbReference type="SUPFAM" id="SSF48350">
    <property type="entry name" value="GTPase activation domain, GAP"/>
    <property type="match status" value="1"/>
</dbReference>
<evidence type="ECO:0000259" key="5">
    <source>
        <dbReference type="PROSITE" id="PS50003"/>
    </source>
</evidence>
<dbReference type="CDD" id="cd00201">
    <property type="entry name" value="WW"/>
    <property type="match status" value="1"/>
</dbReference>
<evidence type="ECO:0000313" key="8">
    <source>
        <dbReference type="EMBL" id="KAG1307088.1"/>
    </source>
</evidence>
<dbReference type="GO" id="GO:0007165">
    <property type="term" value="P:signal transduction"/>
    <property type="evidence" value="ECO:0007669"/>
    <property type="project" value="InterPro"/>
</dbReference>
<dbReference type="Proteomes" id="UP000716291">
    <property type="component" value="Unassembled WGS sequence"/>
</dbReference>
<dbReference type="SUPFAM" id="SSF50729">
    <property type="entry name" value="PH domain-like"/>
    <property type="match status" value="1"/>
</dbReference>
<reference evidence="8" key="1">
    <citation type="journal article" date="2020" name="Microb. Genom.">
        <title>Genetic diversity of clinical and environmental Mucorales isolates obtained from an investigation of mucormycosis cases among solid organ transplant recipients.</title>
        <authorList>
            <person name="Nguyen M.H."/>
            <person name="Kaul D."/>
            <person name="Muto C."/>
            <person name="Cheng S.J."/>
            <person name="Richter R.A."/>
            <person name="Bruno V.M."/>
            <person name="Liu G."/>
            <person name="Beyhan S."/>
            <person name="Sundermann A.J."/>
            <person name="Mounaud S."/>
            <person name="Pasculle A.W."/>
            <person name="Nierman W.C."/>
            <person name="Driscoll E."/>
            <person name="Cumbie R."/>
            <person name="Clancy C.J."/>
            <person name="Dupont C.L."/>
        </authorList>
    </citation>
    <scope>NUCLEOTIDE SEQUENCE</scope>
    <source>
        <strain evidence="8">GL11</strain>
    </source>
</reference>
<dbReference type="SUPFAM" id="SSF50044">
    <property type="entry name" value="SH3-domain"/>
    <property type="match status" value="1"/>
</dbReference>
<feature type="domain" description="SH3" evidence="4">
    <location>
        <begin position="1"/>
        <end position="59"/>
    </location>
</feature>
<dbReference type="PANTHER" id="PTHR23176">
    <property type="entry name" value="RHO/RAC/CDC GTPASE-ACTIVATING PROTEIN"/>
    <property type="match status" value="1"/>
</dbReference>
<evidence type="ECO:0000256" key="3">
    <source>
        <dbReference type="PROSITE-ProRule" id="PRU00192"/>
    </source>
</evidence>
<dbReference type="Gene3D" id="2.30.30.40">
    <property type="entry name" value="SH3 Domains"/>
    <property type="match status" value="1"/>
</dbReference>
<dbReference type="PROSITE" id="PS50020">
    <property type="entry name" value="WW_DOMAIN_2"/>
    <property type="match status" value="1"/>
</dbReference>
<organism evidence="8 9">
    <name type="scientific">Rhizopus oryzae</name>
    <name type="common">Mucormycosis agent</name>
    <name type="synonym">Rhizopus arrhizus var. delemar</name>
    <dbReference type="NCBI Taxonomy" id="64495"/>
    <lineage>
        <taxon>Eukaryota</taxon>
        <taxon>Fungi</taxon>
        <taxon>Fungi incertae sedis</taxon>
        <taxon>Mucoromycota</taxon>
        <taxon>Mucoromycotina</taxon>
        <taxon>Mucoromycetes</taxon>
        <taxon>Mucorales</taxon>
        <taxon>Mucorineae</taxon>
        <taxon>Rhizopodaceae</taxon>
        <taxon>Rhizopus</taxon>
    </lineage>
</organism>
<dbReference type="GO" id="GO:0005737">
    <property type="term" value="C:cytoplasm"/>
    <property type="evidence" value="ECO:0007669"/>
    <property type="project" value="TreeGrafter"/>
</dbReference>
<dbReference type="CDD" id="cd00821">
    <property type="entry name" value="PH"/>
    <property type="match status" value="1"/>
</dbReference>
<dbReference type="OrthoDB" id="79452at2759"/>
<name>A0A9P6X7F7_RHIOR</name>
<gene>
    <name evidence="8" type="ORF">G6F64_007090</name>
</gene>
<dbReference type="Pfam" id="PF00018">
    <property type="entry name" value="SH3_1"/>
    <property type="match status" value="1"/>
</dbReference>
<dbReference type="InterPro" id="IPR036028">
    <property type="entry name" value="SH3-like_dom_sf"/>
</dbReference>
<dbReference type="PRINTS" id="PR01887">
    <property type="entry name" value="SPECTRNALPHA"/>
</dbReference>
<dbReference type="SMART" id="SM00326">
    <property type="entry name" value="SH3"/>
    <property type="match status" value="1"/>
</dbReference>